<dbReference type="Proteomes" id="UP000637383">
    <property type="component" value="Unassembled WGS sequence"/>
</dbReference>
<evidence type="ECO:0000313" key="1">
    <source>
        <dbReference type="EMBL" id="MBD2737946.1"/>
    </source>
</evidence>
<keyword evidence="2" id="KW-1185">Reference proteome</keyword>
<comment type="caution">
    <text evidence="1">The sequence shown here is derived from an EMBL/GenBank/DDBJ whole genome shotgun (WGS) entry which is preliminary data.</text>
</comment>
<protein>
    <submittedName>
        <fullName evidence="1">Uncharacterized protein</fullName>
    </submittedName>
</protein>
<sequence length="58" mass="6747">MLWQATGKGQQATGFKVSWCQDFTISLCFNLTGNCYSWKNPQSTEVIGFWIEIRKIQR</sequence>
<organism evidence="1 2">
    <name type="scientific">Nostoc paludosum FACHB-159</name>
    <dbReference type="NCBI Taxonomy" id="2692908"/>
    <lineage>
        <taxon>Bacteria</taxon>
        <taxon>Bacillati</taxon>
        <taxon>Cyanobacteriota</taxon>
        <taxon>Cyanophyceae</taxon>
        <taxon>Nostocales</taxon>
        <taxon>Nostocaceae</taxon>
        <taxon>Nostoc</taxon>
    </lineage>
</organism>
<name>A0ABR8KEF1_9NOSO</name>
<gene>
    <name evidence="1" type="ORF">H6H03_29350</name>
</gene>
<accession>A0ABR8KEF1</accession>
<proteinExistence type="predicted"/>
<evidence type="ECO:0000313" key="2">
    <source>
        <dbReference type="Proteomes" id="UP000637383"/>
    </source>
</evidence>
<dbReference type="EMBL" id="JACJTU010000040">
    <property type="protein sequence ID" value="MBD2737946.1"/>
    <property type="molecule type" value="Genomic_DNA"/>
</dbReference>
<reference evidence="1 2" key="1">
    <citation type="journal article" date="2020" name="ISME J.">
        <title>Comparative genomics reveals insights into cyanobacterial evolution and habitat adaptation.</title>
        <authorList>
            <person name="Chen M.Y."/>
            <person name="Teng W.K."/>
            <person name="Zhao L."/>
            <person name="Hu C.X."/>
            <person name="Zhou Y.K."/>
            <person name="Han B.P."/>
            <person name="Song L.R."/>
            <person name="Shu W.S."/>
        </authorList>
    </citation>
    <scope>NUCLEOTIDE SEQUENCE [LARGE SCALE GENOMIC DNA]</scope>
    <source>
        <strain evidence="1 2">FACHB-159</strain>
    </source>
</reference>